<evidence type="ECO:0000313" key="4">
    <source>
        <dbReference type="Proteomes" id="UP000199063"/>
    </source>
</evidence>
<proteinExistence type="predicted"/>
<dbReference type="Proteomes" id="UP000199063">
    <property type="component" value="Unassembled WGS sequence"/>
</dbReference>
<dbReference type="OrthoDB" id="4097676at2"/>
<protein>
    <recommendedName>
        <fullName evidence="5">Protein transporter Sec31</fullName>
    </recommendedName>
</protein>
<gene>
    <name evidence="3" type="ORF">SAMN05444921_11338</name>
</gene>
<evidence type="ECO:0008006" key="5">
    <source>
        <dbReference type="Google" id="ProtNLM"/>
    </source>
</evidence>
<dbReference type="EMBL" id="FNHI01000013">
    <property type="protein sequence ID" value="SDM76956.1"/>
    <property type="molecule type" value="Genomic_DNA"/>
</dbReference>
<feature type="region of interest" description="Disordered" evidence="1">
    <location>
        <begin position="203"/>
        <end position="235"/>
    </location>
</feature>
<dbReference type="AlphaFoldDB" id="A0A1G9VYG1"/>
<reference evidence="4" key="1">
    <citation type="submission" date="2016-10" db="EMBL/GenBank/DDBJ databases">
        <authorList>
            <person name="Varghese N."/>
            <person name="Submissions S."/>
        </authorList>
    </citation>
    <scope>NUCLEOTIDE SEQUENCE [LARGE SCALE GENOMIC DNA]</scope>
    <source>
        <strain evidence="4">CGMCC 4.7042</strain>
    </source>
</reference>
<organism evidence="3 4">
    <name type="scientific">Streptomyces wuyuanensis</name>
    <dbReference type="NCBI Taxonomy" id="1196353"/>
    <lineage>
        <taxon>Bacteria</taxon>
        <taxon>Bacillati</taxon>
        <taxon>Actinomycetota</taxon>
        <taxon>Actinomycetes</taxon>
        <taxon>Kitasatosporales</taxon>
        <taxon>Streptomycetaceae</taxon>
        <taxon>Streptomyces</taxon>
    </lineage>
</organism>
<keyword evidence="2" id="KW-0812">Transmembrane</keyword>
<dbReference type="RefSeq" id="WP_093656600.1">
    <property type="nucleotide sequence ID" value="NZ_FNHI01000013.1"/>
</dbReference>
<evidence type="ECO:0000256" key="1">
    <source>
        <dbReference type="SAM" id="MobiDB-lite"/>
    </source>
</evidence>
<accession>A0A1G9VYG1</accession>
<evidence type="ECO:0000256" key="2">
    <source>
        <dbReference type="SAM" id="Phobius"/>
    </source>
</evidence>
<dbReference type="GeneID" id="40831220"/>
<evidence type="ECO:0000313" key="3">
    <source>
        <dbReference type="EMBL" id="SDM76956.1"/>
    </source>
</evidence>
<feature type="transmembrane region" description="Helical" evidence="2">
    <location>
        <begin position="41"/>
        <end position="62"/>
    </location>
</feature>
<keyword evidence="4" id="KW-1185">Reference proteome</keyword>
<dbReference type="STRING" id="1196353.SAMN05444921_11338"/>
<feature type="transmembrane region" description="Helical" evidence="2">
    <location>
        <begin position="68"/>
        <end position="91"/>
    </location>
</feature>
<keyword evidence="2" id="KW-0472">Membrane</keyword>
<name>A0A1G9VYG1_9ACTN</name>
<sequence length="282" mass="30359">MKTRPVTRYRREPHTVDGITEYIDVPYEVDLPQPPRDWDQLVRTGVTIGAVVLVTVSVVWSTASIGELLARITVAAAAYGAAVAFDTAWIMCMAVEWLHRYDPPRAAKARTAGHWALVVAMGAVGAHGYVTSAWVVGIVGALVSALAKGAWTIAMSVHAHPLDARTQQWVAKRRAALDGQRAMIPVRRDLMRSEALIAAERAALGPGPDVDPDQSGQDTDDPDQQADAPAGPPMTVKDAVRTAVDSGITAPDKVLAYVRKRADANARPDTVDRYIRLARMAG</sequence>
<feature type="transmembrane region" description="Helical" evidence="2">
    <location>
        <begin position="112"/>
        <end position="130"/>
    </location>
</feature>
<keyword evidence="2" id="KW-1133">Transmembrane helix</keyword>